<protein>
    <submittedName>
        <fullName evidence="1">Uncharacterized protein</fullName>
    </submittedName>
</protein>
<reference evidence="1 2" key="1">
    <citation type="journal article" date="2012" name="J. Bacteriol.">
        <title>Whole-genome sequences of Bacillus subtilis and close relatives.</title>
        <authorList>
            <person name="Earl A.M."/>
            <person name="Eppinger M."/>
            <person name="Fricke W.F."/>
            <person name="Rosovitz M.J."/>
            <person name="Rasko D.A."/>
            <person name="Daugherty S."/>
            <person name="Losick R."/>
            <person name="Kolter R."/>
            <person name="Ravel J."/>
        </authorList>
    </citation>
    <scope>NUCLEOTIDE SEQUENCE [LARGE SCALE GENOMIC DNA]</scope>
    <source>
        <strain evidence="2">DSM 15029 / JCM 12233 / NBRC 101239 / NRRL B-23049 / TU-B-10</strain>
    </source>
</reference>
<name>G4NSB6_BACS4</name>
<organism evidence="1 2">
    <name type="scientific">Bacillus spizizenii (strain DSM 15029 / JCM 12233 / NBRC 101239 / NRRL B-23049 / TU-B-10)</name>
    <name type="common">Bacillus subtilis subsp. spizizenii</name>
    <dbReference type="NCBI Taxonomy" id="1052585"/>
    <lineage>
        <taxon>Bacteria</taxon>
        <taxon>Bacillati</taxon>
        <taxon>Bacillota</taxon>
        <taxon>Bacilli</taxon>
        <taxon>Bacillales</taxon>
        <taxon>Bacillaceae</taxon>
        <taxon>Bacillus</taxon>
    </lineage>
</organism>
<evidence type="ECO:0000313" key="1">
    <source>
        <dbReference type="EMBL" id="AEP86978.1"/>
    </source>
</evidence>
<dbReference type="HOGENOM" id="CLU_3229830_0_0_9"/>
<evidence type="ECO:0000313" key="2">
    <source>
        <dbReference type="Proteomes" id="UP000002651"/>
    </source>
</evidence>
<dbReference type="EMBL" id="CP002905">
    <property type="protein sequence ID" value="AEP86978.1"/>
    <property type="molecule type" value="Genomic_DNA"/>
</dbReference>
<keyword evidence="2" id="KW-1185">Reference proteome</keyword>
<dbReference type="KEGG" id="bst:GYO_2357"/>
<proteinExistence type="predicted"/>
<accession>G4NSB6</accession>
<dbReference type="AlphaFoldDB" id="G4NSB6"/>
<gene>
    <name evidence="1" type="ordered locus">GYO_2357</name>
</gene>
<dbReference type="Proteomes" id="UP000002651">
    <property type="component" value="Chromosome"/>
</dbReference>
<sequence length="43" mass="5016">MENYKIMKHSKKRASAEALSFILSFLFDKSGNHQNENSQQEEV</sequence>